<protein>
    <submittedName>
        <fullName evidence="2">Uncharacterized protein</fullName>
    </submittedName>
</protein>
<dbReference type="AlphaFoldDB" id="A0A0E9UHI4"/>
<organism evidence="2">
    <name type="scientific">Anguilla anguilla</name>
    <name type="common">European freshwater eel</name>
    <name type="synonym">Muraena anguilla</name>
    <dbReference type="NCBI Taxonomy" id="7936"/>
    <lineage>
        <taxon>Eukaryota</taxon>
        <taxon>Metazoa</taxon>
        <taxon>Chordata</taxon>
        <taxon>Craniata</taxon>
        <taxon>Vertebrata</taxon>
        <taxon>Euteleostomi</taxon>
        <taxon>Actinopterygii</taxon>
        <taxon>Neopterygii</taxon>
        <taxon>Teleostei</taxon>
        <taxon>Anguilliformes</taxon>
        <taxon>Anguillidae</taxon>
        <taxon>Anguilla</taxon>
    </lineage>
</organism>
<reference evidence="2" key="1">
    <citation type="submission" date="2014-11" db="EMBL/GenBank/DDBJ databases">
        <authorList>
            <person name="Amaro Gonzalez C."/>
        </authorList>
    </citation>
    <scope>NUCLEOTIDE SEQUENCE</scope>
</reference>
<sequence length="21" mass="2478">MHNLQCRLSERITTRMDNTGT</sequence>
<name>A0A0E9UHI4_ANGAN</name>
<evidence type="ECO:0000313" key="2">
    <source>
        <dbReference type="EMBL" id="JAH65329.1"/>
    </source>
</evidence>
<reference evidence="2" key="2">
    <citation type="journal article" date="2015" name="Fish Shellfish Immunol.">
        <title>Early steps in the European eel (Anguilla anguilla)-Vibrio vulnificus interaction in the gills: Role of the RtxA13 toxin.</title>
        <authorList>
            <person name="Callol A."/>
            <person name="Pajuelo D."/>
            <person name="Ebbesson L."/>
            <person name="Teles M."/>
            <person name="MacKenzie S."/>
            <person name="Amaro C."/>
        </authorList>
    </citation>
    <scope>NUCLEOTIDE SEQUENCE</scope>
</reference>
<dbReference type="EMBL" id="GBXM01043248">
    <property type="protein sequence ID" value="JAH65329.1"/>
    <property type="molecule type" value="Transcribed_RNA"/>
</dbReference>
<feature type="region of interest" description="Disordered" evidence="1">
    <location>
        <begin position="1"/>
        <end position="21"/>
    </location>
</feature>
<accession>A0A0E9UHI4</accession>
<proteinExistence type="predicted"/>
<evidence type="ECO:0000256" key="1">
    <source>
        <dbReference type="SAM" id="MobiDB-lite"/>
    </source>
</evidence>